<dbReference type="Pfam" id="PF10031">
    <property type="entry name" value="DUF2273"/>
    <property type="match status" value="1"/>
</dbReference>
<dbReference type="RefSeq" id="WP_056950854.1">
    <property type="nucleotide sequence ID" value="NZ_AZDJ01000016.1"/>
</dbReference>
<accession>A0A0R1JX20</accession>
<keyword evidence="1" id="KW-0812">Transmembrane</keyword>
<evidence type="ECO:0000313" key="2">
    <source>
        <dbReference type="EMBL" id="KRK72913.1"/>
    </source>
</evidence>
<organism evidence="2 3">
    <name type="scientific">Lacticaseibacillus nasuensis JCM 17158</name>
    <dbReference type="NCBI Taxonomy" id="1291734"/>
    <lineage>
        <taxon>Bacteria</taxon>
        <taxon>Bacillati</taxon>
        <taxon>Bacillota</taxon>
        <taxon>Bacilli</taxon>
        <taxon>Lactobacillales</taxon>
        <taxon>Lactobacillaceae</taxon>
        <taxon>Lacticaseibacillus</taxon>
    </lineage>
</organism>
<dbReference type="PATRIC" id="fig|1291734.4.peg.1371"/>
<keyword evidence="1" id="KW-0472">Membrane</keyword>
<protein>
    <recommendedName>
        <fullName evidence="4">Small integral membrane protein</fullName>
    </recommendedName>
</protein>
<comment type="caution">
    <text evidence="2">The sequence shown here is derived from an EMBL/GenBank/DDBJ whole genome shotgun (WGS) entry which is preliminary data.</text>
</comment>
<keyword evidence="1" id="KW-1133">Transmembrane helix</keyword>
<gene>
    <name evidence="2" type="ORF">FD02_GL001333</name>
</gene>
<proteinExistence type="predicted"/>
<evidence type="ECO:0000256" key="1">
    <source>
        <dbReference type="SAM" id="Phobius"/>
    </source>
</evidence>
<reference evidence="2 3" key="1">
    <citation type="journal article" date="2015" name="Genome Announc.">
        <title>Expanding the biotechnology potential of lactobacilli through comparative genomics of 213 strains and associated genera.</title>
        <authorList>
            <person name="Sun Z."/>
            <person name="Harris H.M."/>
            <person name="McCann A."/>
            <person name="Guo C."/>
            <person name="Argimon S."/>
            <person name="Zhang W."/>
            <person name="Yang X."/>
            <person name="Jeffery I.B."/>
            <person name="Cooney J.C."/>
            <person name="Kagawa T.F."/>
            <person name="Liu W."/>
            <person name="Song Y."/>
            <person name="Salvetti E."/>
            <person name="Wrobel A."/>
            <person name="Rasinkangas P."/>
            <person name="Parkhill J."/>
            <person name="Rea M.C."/>
            <person name="O'Sullivan O."/>
            <person name="Ritari J."/>
            <person name="Douillard F.P."/>
            <person name="Paul Ross R."/>
            <person name="Yang R."/>
            <person name="Briner A.E."/>
            <person name="Felis G.E."/>
            <person name="de Vos W.M."/>
            <person name="Barrangou R."/>
            <person name="Klaenhammer T.R."/>
            <person name="Caufield P.W."/>
            <person name="Cui Y."/>
            <person name="Zhang H."/>
            <person name="O'Toole P.W."/>
        </authorList>
    </citation>
    <scope>NUCLEOTIDE SEQUENCE [LARGE SCALE GENOMIC DNA]</scope>
    <source>
        <strain evidence="2 3">JCM 17158</strain>
    </source>
</reference>
<dbReference type="AlphaFoldDB" id="A0A0R1JX20"/>
<dbReference type="InterPro" id="IPR018730">
    <property type="entry name" value="DUF2273"/>
</dbReference>
<evidence type="ECO:0008006" key="4">
    <source>
        <dbReference type="Google" id="ProtNLM"/>
    </source>
</evidence>
<dbReference type="Proteomes" id="UP000051804">
    <property type="component" value="Unassembled WGS sequence"/>
</dbReference>
<dbReference type="STRING" id="1291734.FD02_GL001333"/>
<feature type="transmembrane region" description="Helical" evidence="1">
    <location>
        <begin position="7"/>
        <end position="28"/>
    </location>
</feature>
<keyword evidence="3" id="KW-1185">Reference proteome</keyword>
<evidence type="ECO:0000313" key="3">
    <source>
        <dbReference type="Proteomes" id="UP000051804"/>
    </source>
</evidence>
<sequence>MRHLMQAYPLTVAGGGFCLLLAGLMVTIGFFKTLLILILTLLGGAIGWYADRSGLATTIRRKLS</sequence>
<feature type="transmembrane region" description="Helical" evidence="1">
    <location>
        <begin position="34"/>
        <end position="51"/>
    </location>
</feature>
<name>A0A0R1JX20_9LACO</name>
<dbReference type="EMBL" id="AZDJ01000016">
    <property type="protein sequence ID" value="KRK72913.1"/>
    <property type="molecule type" value="Genomic_DNA"/>
</dbReference>